<evidence type="ECO:0000259" key="1">
    <source>
        <dbReference type="Pfam" id="PF12697"/>
    </source>
</evidence>
<dbReference type="PANTHER" id="PTHR43798">
    <property type="entry name" value="MONOACYLGLYCEROL LIPASE"/>
    <property type="match status" value="1"/>
</dbReference>
<dbReference type="STRING" id="48256.CLHUN_11050"/>
<dbReference type="GO" id="GO:0016787">
    <property type="term" value="F:hydrolase activity"/>
    <property type="evidence" value="ECO:0007669"/>
    <property type="project" value="UniProtKB-KW"/>
</dbReference>
<dbReference type="InterPro" id="IPR050266">
    <property type="entry name" value="AB_hydrolase_sf"/>
</dbReference>
<name>A0A1V4SMV4_RUMHU</name>
<keyword evidence="3" id="KW-1185">Reference proteome</keyword>
<dbReference type="InterPro" id="IPR000073">
    <property type="entry name" value="AB_hydrolase_1"/>
</dbReference>
<organism evidence="2 3">
    <name type="scientific">Ruminiclostridium hungatei</name>
    <name type="common">Clostridium hungatei</name>
    <dbReference type="NCBI Taxonomy" id="48256"/>
    <lineage>
        <taxon>Bacteria</taxon>
        <taxon>Bacillati</taxon>
        <taxon>Bacillota</taxon>
        <taxon>Clostridia</taxon>
        <taxon>Eubacteriales</taxon>
        <taxon>Oscillospiraceae</taxon>
        <taxon>Ruminiclostridium</taxon>
    </lineage>
</organism>
<keyword evidence="2" id="KW-0378">Hydrolase</keyword>
<dbReference type="OrthoDB" id="9776303at2"/>
<dbReference type="RefSeq" id="WP_080063548.1">
    <property type="nucleotide sequence ID" value="NZ_MZGX01000005.1"/>
</dbReference>
<evidence type="ECO:0000313" key="2">
    <source>
        <dbReference type="EMBL" id="OPX45218.1"/>
    </source>
</evidence>
<dbReference type="Gene3D" id="3.40.50.1820">
    <property type="entry name" value="alpha/beta hydrolase"/>
    <property type="match status" value="1"/>
</dbReference>
<dbReference type="Pfam" id="PF12697">
    <property type="entry name" value="Abhydrolase_6"/>
    <property type="match status" value="1"/>
</dbReference>
<protein>
    <submittedName>
        <fullName evidence="2">Alpha/beta hydrolase family protein</fullName>
    </submittedName>
</protein>
<feature type="domain" description="AB hydrolase-1" evidence="1">
    <location>
        <begin position="18"/>
        <end position="249"/>
    </location>
</feature>
<dbReference type="Proteomes" id="UP000191554">
    <property type="component" value="Unassembled WGS sequence"/>
</dbReference>
<reference evidence="2 3" key="1">
    <citation type="submission" date="2017-03" db="EMBL/GenBank/DDBJ databases">
        <title>Genome sequence of Clostridium hungatei DSM 14427.</title>
        <authorList>
            <person name="Poehlein A."/>
            <person name="Daniel R."/>
        </authorList>
    </citation>
    <scope>NUCLEOTIDE SEQUENCE [LARGE SCALE GENOMIC DNA]</scope>
    <source>
        <strain evidence="2 3">DSM 14427</strain>
    </source>
</reference>
<sequence length="266" mass="30790">MVVLEKPNYIIEGEGQPVFLLNGQFMPISTWEDIIEDLKRWYKVIALEFPNQGSSPTYGSYVSMMDYCKYFLEFIDYIGIPADQLIVFGLSFGANIIRMLSLKMKVKFKAIIIGGVNPIYRKAASVYSEYREIYSLIESRRIEKFAREYYSSVFSDTFIGERDGIIEVSARKLRENYEHRPEALIALIKASESFYPNMHGLEERYPCDTYVIAGTQDHYVDHSLAKHYAEIINAGFYEIDAGHAFTVENNFEFMSILHGILQKYDN</sequence>
<dbReference type="EMBL" id="MZGX01000005">
    <property type="protein sequence ID" value="OPX45218.1"/>
    <property type="molecule type" value="Genomic_DNA"/>
</dbReference>
<gene>
    <name evidence="2" type="ORF">CLHUN_11050</name>
</gene>
<dbReference type="AlphaFoldDB" id="A0A1V4SMV4"/>
<accession>A0A1V4SMV4</accession>
<evidence type="ECO:0000313" key="3">
    <source>
        <dbReference type="Proteomes" id="UP000191554"/>
    </source>
</evidence>
<comment type="caution">
    <text evidence="2">The sequence shown here is derived from an EMBL/GenBank/DDBJ whole genome shotgun (WGS) entry which is preliminary data.</text>
</comment>
<dbReference type="SUPFAM" id="SSF53474">
    <property type="entry name" value="alpha/beta-Hydrolases"/>
    <property type="match status" value="1"/>
</dbReference>
<proteinExistence type="predicted"/>
<dbReference type="InterPro" id="IPR029058">
    <property type="entry name" value="AB_hydrolase_fold"/>
</dbReference>